<keyword evidence="1" id="KW-0732">Signal</keyword>
<protein>
    <submittedName>
        <fullName evidence="2">Uncharacterized protein</fullName>
    </submittedName>
</protein>
<feature type="signal peptide" evidence="1">
    <location>
        <begin position="1"/>
        <end position="16"/>
    </location>
</feature>
<evidence type="ECO:0000313" key="3">
    <source>
        <dbReference type="Proteomes" id="UP000688137"/>
    </source>
</evidence>
<dbReference type="EMBL" id="CAJJDM010000007">
    <property type="protein sequence ID" value="CAD8046240.1"/>
    <property type="molecule type" value="Genomic_DNA"/>
</dbReference>
<evidence type="ECO:0000313" key="2">
    <source>
        <dbReference type="EMBL" id="CAD8046240.1"/>
    </source>
</evidence>
<keyword evidence="3" id="KW-1185">Reference proteome</keyword>
<proteinExistence type="predicted"/>
<dbReference type="Proteomes" id="UP000688137">
    <property type="component" value="Unassembled WGS sequence"/>
</dbReference>
<dbReference type="OMA" id="FHTKITS"/>
<organism evidence="2 3">
    <name type="scientific">Paramecium primaurelia</name>
    <dbReference type="NCBI Taxonomy" id="5886"/>
    <lineage>
        <taxon>Eukaryota</taxon>
        <taxon>Sar</taxon>
        <taxon>Alveolata</taxon>
        <taxon>Ciliophora</taxon>
        <taxon>Intramacronucleata</taxon>
        <taxon>Oligohymenophorea</taxon>
        <taxon>Peniculida</taxon>
        <taxon>Parameciidae</taxon>
        <taxon>Paramecium</taxon>
    </lineage>
</organism>
<gene>
    <name evidence="2" type="ORF">PPRIM_AZ9-3.1.T0100253</name>
</gene>
<dbReference type="AlphaFoldDB" id="A0A8S1JZR4"/>
<evidence type="ECO:0000256" key="1">
    <source>
        <dbReference type="SAM" id="SignalP"/>
    </source>
</evidence>
<sequence length="347" mass="39803">MKKLIIFTVFIVIVYGQQDLAEAFTQLSSSDPDRTKLNWPNLSQAISDLLCDVQHVRQIESDTNQQKSALLQKLIILHDRTMSQIKVDLAKHKTKLNDQLTPYKNELDEALRYRAGILDQQKQDLKINDADFTKMKESAKQEMDDVSIALQSVDSMRKTVKELLQGGSGGNSFVEIKTSLQEFHTKITSLAKSDSPLLTLAGSLQELLQLDFKDRKVLKDLEQLLDQFWMNTIDYRIELISQANRNQQLYEDRRQAILQDKDTTIELYNSKIEEYNTVFDEIQNIQTYIENRQKDLDDSANSQDFFKNIWGLNEGITNSVDKSLISKASAIQDALKQIGNGVSFQEK</sequence>
<comment type="caution">
    <text evidence="2">The sequence shown here is derived from an EMBL/GenBank/DDBJ whole genome shotgun (WGS) entry which is preliminary data.</text>
</comment>
<name>A0A8S1JZR4_PARPR</name>
<accession>A0A8S1JZR4</accession>
<reference evidence="2" key="1">
    <citation type="submission" date="2021-01" db="EMBL/GenBank/DDBJ databases">
        <authorList>
            <consortium name="Genoscope - CEA"/>
            <person name="William W."/>
        </authorList>
    </citation>
    <scope>NUCLEOTIDE SEQUENCE</scope>
</reference>
<feature type="chain" id="PRO_5035850569" evidence="1">
    <location>
        <begin position="17"/>
        <end position="347"/>
    </location>
</feature>